<keyword evidence="1" id="KW-0521">NADP</keyword>
<dbReference type="AlphaFoldDB" id="A0ABD0YPU5"/>
<protein>
    <recommendedName>
        <fullName evidence="1">Fatty acyl-CoA reductase</fullName>
        <ecNumber evidence="1">1.2.1.84</ecNumber>
    </recommendedName>
</protein>
<sequence length="153" mass="16996">MATSVSEWYSGRSVFITGGTGFIGKVLLEKLLRTCPEIHAVYLLCRPKRGLSPSARVLEFFKLPLFEKIRSECPEVMKKVIAVEGDLTKEDLGIVEDVRRRLESEVSVLINSGASVRLEADLKTAVDHNTTGTLRVLNLATKMIKLEVTFSKS</sequence>
<dbReference type="Proteomes" id="UP001558652">
    <property type="component" value="Unassembled WGS sequence"/>
</dbReference>
<comment type="catalytic activity">
    <reaction evidence="1">
        <text>a long-chain fatty acyl-CoA + 2 NADPH + 2 H(+) = a long-chain primary fatty alcohol + 2 NADP(+) + CoA</text>
        <dbReference type="Rhea" id="RHEA:52716"/>
        <dbReference type="ChEBI" id="CHEBI:15378"/>
        <dbReference type="ChEBI" id="CHEBI:57287"/>
        <dbReference type="ChEBI" id="CHEBI:57783"/>
        <dbReference type="ChEBI" id="CHEBI:58349"/>
        <dbReference type="ChEBI" id="CHEBI:77396"/>
        <dbReference type="ChEBI" id="CHEBI:83139"/>
        <dbReference type="EC" id="1.2.1.84"/>
    </reaction>
</comment>
<dbReference type="EMBL" id="JBFDAA010000004">
    <property type="protein sequence ID" value="KAL1138003.1"/>
    <property type="molecule type" value="Genomic_DNA"/>
</dbReference>
<evidence type="ECO:0000313" key="4">
    <source>
        <dbReference type="Proteomes" id="UP001558652"/>
    </source>
</evidence>
<keyword evidence="4" id="KW-1185">Reference proteome</keyword>
<keyword evidence="1" id="KW-0444">Lipid biosynthesis</keyword>
<dbReference type="PANTHER" id="PTHR11011:SF45">
    <property type="entry name" value="FATTY ACYL-COA REDUCTASE CG8306-RELATED"/>
    <property type="match status" value="1"/>
</dbReference>
<keyword evidence="1" id="KW-0443">Lipid metabolism</keyword>
<reference evidence="3 4" key="1">
    <citation type="submission" date="2024-07" db="EMBL/GenBank/DDBJ databases">
        <title>Chromosome-level genome assembly of the water stick insect Ranatra chinensis (Heteroptera: Nepidae).</title>
        <authorList>
            <person name="Liu X."/>
        </authorList>
    </citation>
    <scope>NUCLEOTIDE SEQUENCE [LARGE SCALE GENOMIC DNA]</scope>
    <source>
        <strain evidence="3">Cailab_2021Rc</strain>
        <tissue evidence="3">Muscle</tissue>
    </source>
</reference>
<name>A0ABD0YPU5_9HEMI</name>
<dbReference type="SUPFAM" id="SSF51735">
    <property type="entry name" value="NAD(P)-binding Rossmann-fold domains"/>
    <property type="match status" value="1"/>
</dbReference>
<dbReference type="PANTHER" id="PTHR11011">
    <property type="entry name" value="MALE STERILITY PROTEIN 2-RELATED"/>
    <property type="match status" value="1"/>
</dbReference>
<evidence type="ECO:0000256" key="1">
    <source>
        <dbReference type="RuleBase" id="RU363097"/>
    </source>
</evidence>
<evidence type="ECO:0000259" key="2">
    <source>
        <dbReference type="Pfam" id="PF07993"/>
    </source>
</evidence>
<comment type="function">
    <text evidence="1">Catalyzes the reduction of fatty acyl-CoA to fatty alcohols.</text>
</comment>
<proteinExistence type="inferred from homology"/>
<dbReference type="GO" id="GO:0102965">
    <property type="term" value="F:alcohol-forming long-chain fatty acyl-CoA reductase activity"/>
    <property type="evidence" value="ECO:0007669"/>
    <property type="project" value="UniProtKB-EC"/>
</dbReference>
<comment type="similarity">
    <text evidence="1">Belongs to the fatty acyl-CoA reductase family.</text>
</comment>
<dbReference type="InterPro" id="IPR026055">
    <property type="entry name" value="FAR"/>
</dbReference>
<evidence type="ECO:0000313" key="3">
    <source>
        <dbReference type="EMBL" id="KAL1138003.1"/>
    </source>
</evidence>
<dbReference type="InterPro" id="IPR036291">
    <property type="entry name" value="NAD(P)-bd_dom_sf"/>
</dbReference>
<comment type="caution">
    <text evidence="3">The sequence shown here is derived from an EMBL/GenBank/DDBJ whole genome shotgun (WGS) entry which is preliminary data.</text>
</comment>
<dbReference type="Pfam" id="PF07993">
    <property type="entry name" value="NAD_binding_4"/>
    <property type="match status" value="1"/>
</dbReference>
<keyword evidence="1" id="KW-0560">Oxidoreductase</keyword>
<dbReference type="Gene3D" id="3.40.50.720">
    <property type="entry name" value="NAD(P)-binding Rossmann-like Domain"/>
    <property type="match status" value="1"/>
</dbReference>
<gene>
    <name evidence="3" type="ORF">AAG570_009698</name>
</gene>
<accession>A0ABD0YPU5</accession>
<organism evidence="3 4">
    <name type="scientific">Ranatra chinensis</name>
    <dbReference type="NCBI Taxonomy" id="642074"/>
    <lineage>
        <taxon>Eukaryota</taxon>
        <taxon>Metazoa</taxon>
        <taxon>Ecdysozoa</taxon>
        <taxon>Arthropoda</taxon>
        <taxon>Hexapoda</taxon>
        <taxon>Insecta</taxon>
        <taxon>Pterygota</taxon>
        <taxon>Neoptera</taxon>
        <taxon>Paraneoptera</taxon>
        <taxon>Hemiptera</taxon>
        <taxon>Heteroptera</taxon>
        <taxon>Panheteroptera</taxon>
        <taxon>Nepomorpha</taxon>
        <taxon>Nepidae</taxon>
        <taxon>Ranatrinae</taxon>
        <taxon>Ranatra</taxon>
    </lineage>
</organism>
<dbReference type="EC" id="1.2.1.84" evidence="1"/>
<dbReference type="GO" id="GO:1901568">
    <property type="term" value="P:fatty acid derivative metabolic process"/>
    <property type="evidence" value="ECO:0007669"/>
    <property type="project" value="UniProtKB-ARBA"/>
</dbReference>
<feature type="domain" description="Thioester reductase (TE)" evidence="2">
    <location>
        <begin position="16"/>
        <end position="146"/>
    </location>
</feature>
<dbReference type="InterPro" id="IPR013120">
    <property type="entry name" value="FAR_NAD-bd"/>
</dbReference>